<dbReference type="Gene3D" id="1.25.40.10">
    <property type="entry name" value="Tetratricopeptide repeat domain"/>
    <property type="match status" value="1"/>
</dbReference>
<dbReference type="SMART" id="SM00530">
    <property type="entry name" value="HTH_XRE"/>
    <property type="match status" value="1"/>
</dbReference>
<dbReference type="Proteomes" id="UP000198752">
    <property type="component" value="Unassembled WGS sequence"/>
</dbReference>
<dbReference type="InterPro" id="IPR001387">
    <property type="entry name" value="Cro/C1-type_HTH"/>
</dbReference>
<dbReference type="InterPro" id="IPR010057">
    <property type="entry name" value="Transcription_activator_Rgg_C"/>
</dbReference>
<dbReference type="OrthoDB" id="34624at2"/>
<evidence type="ECO:0000313" key="3">
    <source>
        <dbReference type="Proteomes" id="UP000198752"/>
    </source>
</evidence>
<dbReference type="InterPro" id="IPR053163">
    <property type="entry name" value="HTH-type_regulator_Rgg"/>
</dbReference>
<reference evidence="3" key="1">
    <citation type="submission" date="2016-10" db="EMBL/GenBank/DDBJ databases">
        <authorList>
            <person name="Varghese N."/>
            <person name="Submissions S."/>
        </authorList>
    </citation>
    <scope>NUCLEOTIDE SEQUENCE [LARGE SCALE GENOMIC DNA]</scope>
    <source>
        <strain evidence="3">ATCC 700379</strain>
    </source>
</reference>
<feature type="domain" description="HTH cro/C1-type" evidence="1">
    <location>
        <begin position="8"/>
        <end position="61"/>
    </location>
</feature>
<dbReference type="InterPro" id="IPR011990">
    <property type="entry name" value="TPR-like_helical_dom_sf"/>
</dbReference>
<dbReference type="SUPFAM" id="SSF47413">
    <property type="entry name" value="lambda repressor-like DNA-binding domains"/>
    <property type="match status" value="1"/>
</dbReference>
<keyword evidence="3" id="KW-1185">Reference proteome</keyword>
<accession>A0A1I2R8B9</accession>
<evidence type="ECO:0000313" key="2">
    <source>
        <dbReference type="EMBL" id="SFG36273.1"/>
    </source>
</evidence>
<dbReference type="RefSeq" id="WP_093671538.1">
    <property type="nucleotide sequence ID" value="NZ_FOOY01000009.1"/>
</dbReference>
<gene>
    <name evidence="2" type="ORF">SAMN02982927_01460</name>
</gene>
<proteinExistence type="predicted"/>
<dbReference type="GO" id="GO:0003677">
    <property type="term" value="F:DNA binding"/>
    <property type="evidence" value="ECO:0007669"/>
    <property type="project" value="InterPro"/>
</dbReference>
<dbReference type="InterPro" id="IPR010982">
    <property type="entry name" value="Lambda_DNA-bd_dom_sf"/>
</dbReference>
<sequence>MNHSGETLRYIRKSKKVTLSELAQGEVSVAFLSRFERGDCDISFTHLLNLLNKLNVTIDEFLYVKNDYEVSDLQQFFENVNKYVMEDNLHMLQVLHDRMNSLYIMKKKIHYLHFSIIAALYVQRISKKKSEPKMVKLLSDYLSNVDVWGYYELIVYNNSLFSFPVDQMISLSRMAYEKSMDYNPLGKGEDKKQLILINTATVLLENNRLTEANTFLILLNELLDQERDFYMKIKLMYLKGIYTIKLGKRERGEKMALKAIQILTELESTSQASTHANYLQGVLDSTILKNDAD</sequence>
<dbReference type="CDD" id="cd00093">
    <property type="entry name" value="HTH_XRE"/>
    <property type="match status" value="1"/>
</dbReference>
<protein>
    <submittedName>
        <fullName evidence="2">Transcriptional activator, Rgg/GadR/MutR family, C-terminal domain-containing protein</fullName>
    </submittedName>
</protein>
<dbReference type="PANTHER" id="PTHR37038">
    <property type="entry name" value="TRANSCRIPTIONAL REGULATOR-RELATED"/>
    <property type="match status" value="1"/>
</dbReference>
<dbReference type="Pfam" id="PF01381">
    <property type="entry name" value="HTH_3"/>
    <property type="match status" value="1"/>
</dbReference>
<name>A0A1I2R8B9_9BACL</name>
<dbReference type="Pfam" id="PF21259">
    <property type="entry name" value="Rgg_C"/>
    <property type="match status" value="1"/>
</dbReference>
<dbReference type="AlphaFoldDB" id="A0A1I2R8B9"/>
<dbReference type="NCBIfam" id="TIGR01716">
    <property type="entry name" value="RGG_Cterm"/>
    <property type="match status" value="1"/>
</dbReference>
<dbReference type="EMBL" id="FOOY01000009">
    <property type="protein sequence ID" value="SFG36273.1"/>
    <property type="molecule type" value="Genomic_DNA"/>
</dbReference>
<dbReference type="STRING" id="269670.SAMN02982927_01460"/>
<evidence type="ECO:0000259" key="1">
    <source>
        <dbReference type="PROSITE" id="PS50943"/>
    </source>
</evidence>
<dbReference type="PROSITE" id="PS50943">
    <property type="entry name" value="HTH_CROC1"/>
    <property type="match status" value="1"/>
</dbReference>
<organism evidence="2 3">
    <name type="scientific">Sporolactobacillus nakayamae</name>
    <dbReference type="NCBI Taxonomy" id="269670"/>
    <lineage>
        <taxon>Bacteria</taxon>
        <taxon>Bacillati</taxon>
        <taxon>Bacillota</taxon>
        <taxon>Bacilli</taxon>
        <taxon>Bacillales</taxon>
        <taxon>Sporolactobacillaceae</taxon>
        <taxon>Sporolactobacillus</taxon>
    </lineage>
</organism>